<accession>A0A5B0N5N7</accession>
<dbReference type="AlphaFoldDB" id="A0A5B0N5N7"/>
<evidence type="ECO:0000313" key="3">
    <source>
        <dbReference type="Proteomes" id="UP000324748"/>
    </source>
</evidence>
<dbReference type="EMBL" id="VSWC01000118">
    <property type="protein sequence ID" value="KAA1083834.1"/>
    <property type="molecule type" value="Genomic_DNA"/>
</dbReference>
<evidence type="ECO:0000256" key="1">
    <source>
        <dbReference type="SAM" id="MobiDB-lite"/>
    </source>
</evidence>
<organism evidence="2 3">
    <name type="scientific">Puccinia graminis f. sp. tritici</name>
    <dbReference type="NCBI Taxonomy" id="56615"/>
    <lineage>
        <taxon>Eukaryota</taxon>
        <taxon>Fungi</taxon>
        <taxon>Dikarya</taxon>
        <taxon>Basidiomycota</taxon>
        <taxon>Pucciniomycotina</taxon>
        <taxon>Pucciniomycetes</taxon>
        <taxon>Pucciniales</taxon>
        <taxon>Pucciniaceae</taxon>
        <taxon>Puccinia</taxon>
    </lineage>
</organism>
<protein>
    <submittedName>
        <fullName evidence="2">Uncharacterized protein</fullName>
    </submittedName>
</protein>
<feature type="region of interest" description="Disordered" evidence="1">
    <location>
        <begin position="76"/>
        <end position="99"/>
    </location>
</feature>
<gene>
    <name evidence="2" type="ORF">PGT21_008470</name>
</gene>
<sequence length="99" mass="11023">MARAYQFICSTKINPSSNGNDRLVITASSSKKIRLHYFLSLRDEVSLSRPANRLCETSVSEDAYTDALQSRYHVPEEARVANSAPAAKDLSSRFSSETH</sequence>
<reference evidence="2 3" key="1">
    <citation type="submission" date="2019-05" db="EMBL/GenBank/DDBJ databases">
        <title>Emergence of the Ug99 lineage of the wheat stem rust pathogen through somatic hybridization.</title>
        <authorList>
            <person name="Li F."/>
            <person name="Upadhyaya N.M."/>
            <person name="Sperschneider J."/>
            <person name="Matny O."/>
            <person name="Nguyen-Phuc H."/>
            <person name="Mago R."/>
            <person name="Raley C."/>
            <person name="Miller M.E."/>
            <person name="Silverstein K.A.T."/>
            <person name="Henningsen E."/>
            <person name="Hirsch C.D."/>
            <person name="Visser B."/>
            <person name="Pretorius Z.A."/>
            <person name="Steffenson B.J."/>
            <person name="Schwessinger B."/>
            <person name="Dodds P.N."/>
            <person name="Figueroa M."/>
        </authorList>
    </citation>
    <scope>NUCLEOTIDE SEQUENCE [LARGE SCALE GENOMIC DNA]</scope>
    <source>
        <strain evidence="2">21-0</strain>
    </source>
</reference>
<keyword evidence="3" id="KW-1185">Reference proteome</keyword>
<name>A0A5B0N5N7_PUCGR</name>
<dbReference type="Proteomes" id="UP000324748">
    <property type="component" value="Unassembled WGS sequence"/>
</dbReference>
<proteinExistence type="predicted"/>
<evidence type="ECO:0000313" key="2">
    <source>
        <dbReference type="EMBL" id="KAA1083834.1"/>
    </source>
</evidence>
<comment type="caution">
    <text evidence="2">The sequence shown here is derived from an EMBL/GenBank/DDBJ whole genome shotgun (WGS) entry which is preliminary data.</text>
</comment>